<sequence>MQVTKNKTKKLPLVGETTPCETIIRKYKLVMYELLLPCGFWHPHPPIINHRCWNRTNHENKPPCQVRLRRDKSNVY</sequence>
<reference evidence="1" key="1">
    <citation type="journal article" date="2017" name="Nature">
        <title>The sunflower genome provides insights into oil metabolism, flowering and Asterid evolution.</title>
        <authorList>
            <person name="Badouin H."/>
            <person name="Gouzy J."/>
            <person name="Grassa C.J."/>
            <person name="Murat F."/>
            <person name="Staton S.E."/>
            <person name="Cottret L."/>
            <person name="Lelandais-Briere C."/>
            <person name="Owens G.L."/>
            <person name="Carrere S."/>
            <person name="Mayjonade B."/>
            <person name="Legrand L."/>
            <person name="Gill N."/>
            <person name="Kane N.C."/>
            <person name="Bowers J.E."/>
            <person name="Hubner S."/>
            <person name="Bellec A."/>
            <person name="Berard A."/>
            <person name="Berges H."/>
            <person name="Blanchet N."/>
            <person name="Boniface M.C."/>
            <person name="Brunel D."/>
            <person name="Catrice O."/>
            <person name="Chaidir N."/>
            <person name="Claudel C."/>
            <person name="Donnadieu C."/>
            <person name="Faraut T."/>
            <person name="Fievet G."/>
            <person name="Helmstetter N."/>
            <person name="King M."/>
            <person name="Knapp S.J."/>
            <person name="Lai Z."/>
            <person name="Le Paslier M.C."/>
            <person name="Lippi Y."/>
            <person name="Lorenzon L."/>
            <person name="Mandel J.R."/>
            <person name="Marage G."/>
            <person name="Marchand G."/>
            <person name="Marquand E."/>
            <person name="Bret-Mestries E."/>
            <person name="Morien E."/>
            <person name="Nambeesan S."/>
            <person name="Nguyen T."/>
            <person name="Pegot-Espagnet P."/>
            <person name="Pouilly N."/>
            <person name="Raftis F."/>
            <person name="Sallet E."/>
            <person name="Schiex T."/>
            <person name="Thomas J."/>
            <person name="Vandecasteele C."/>
            <person name="Vares D."/>
            <person name="Vear F."/>
            <person name="Vautrin S."/>
            <person name="Crespi M."/>
            <person name="Mangin B."/>
            <person name="Burke J.M."/>
            <person name="Salse J."/>
            <person name="Munos S."/>
            <person name="Vincourt P."/>
            <person name="Rieseberg L.H."/>
            <person name="Langlade N.B."/>
        </authorList>
    </citation>
    <scope>NUCLEOTIDE SEQUENCE</scope>
    <source>
        <tissue evidence="1">Leaves</tissue>
    </source>
</reference>
<dbReference type="Proteomes" id="UP000215914">
    <property type="component" value="Unassembled WGS sequence"/>
</dbReference>
<name>A0A9K3ICU6_HELAN</name>
<dbReference type="Gramene" id="mRNA:HanXRQr2_Chr08g0327131">
    <property type="protein sequence ID" value="mRNA:HanXRQr2_Chr08g0327131"/>
    <property type="gene ID" value="HanXRQr2_Chr08g0327131"/>
</dbReference>
<organism evidence="1 2">
    <name type="scientific">Helianthus annuus</name>
    <name type="common">Common sunflower</name>
    <dbReference type="NCBI Taxonomy" id="4232"/>
    <lineage>
        <taxon>Eukaryota</taxon>
        <taxon>Viridiplantae</taxon>
        <taxon>Streptophyta</taxon>
        <taxon>Embryophyta</taxon>
        <taxon>Tracheophyta</taxon>
        <taxon>Spermatophyta</taxon>
        <taxon>Magnoliopsida</taxon>
        <taxon>eudicotyledons</taxon>
        <taxon>Gunneridae</taxon>
        <taxon>Pentapetalae</taxon>
        <taxon>asterids</taxon>
        <taxon>campanulids</taxon>
        <taxon>Asterales</taxon>
        <taxon>Asteraceae</taxon>
        <taxon>Asteroideae</taxon>
        <taxon>Heliantheae alliance</taxon>
        <taxon>Heliantheae</taxon>
        <taxon>Helianthus</taxon>
    </lineage>
</organism>
<accession>A0A9K3ICU6</accession>
<dbReference type="AlphaFoldDB" id="A0A9K3ICU6"/>
<reference evidence="1" key="2">
    <citation type="submission" date="2020-06" db="EMBL/GenBank/DDBJ databases">
        <title>Helianthus annuus Genome sequencing and assembly Release 2.</title>
        <authorList>
            <person name="Gouzy J."/>
            <person name="Langlade N."/>
            <person name="Munos S."/>
        </authorList>
    </citation>
    <scope>NUCLEOTIDE SEQUENCE</scope>
    <source>
        <tissue evidence="1">Leaves</tissue>
    </source>
</reference>
<keyword evidence="2" id="KW-1185">Reference proteome</keyword>
<evidence type="ECO:0000313" key="1">
    <source>
        <dbReference type="EMBL" id="KAF5794352.1"/>
    </source>
</evidence>
<gene>
    <name evidence="1" type="ORF">HanXRQr2_Chr08g0327131</name>
</gene>
<dbReference type="EMBL" id="MNCJ02000323">
    <property type="protein sequence ID" value="KAF5794352.1"/>
    <property type="molecule type" value="Genomic_DNA"/>
</dbReference>
<evidence type="ECO:0000313" key="2">
    <source>
        <dbReference type="Proteomes" id="UP000215914"/>
    </source>
</evidence>
<proteinExistence type="predicted"/>
<protein>
    <submittedName>
        <fullName evidence="1">Uncharacterized protein</fullName>
    </submittedName>
</protein>
<comment type="caution">
    <text evidence="1">The sequence shown here is derived from an EMBL/GenBank/DDBJ whole genome shotgun (WGS) entry which is preliminary data.</text>
</comment>